<dbReference type="PANTHER" id="PTHR43591">
    <property type="entry name" value="METHYLTRANSFERASE"/>
    <property type="match status" value="1"/>
</dbReference>
<evidence type="ECO:0000313" key="4">
    <source>
        <dbReference type="EMBL" id="SUZ83317.1"/>
    </source>
</evidence>
<keyword evidence="1" id="KW-0489">Methyltransferase</keyword>
<sequence length="234" mass="27123">MKNIKKTKIKQVTEVFNDVFDKYDLMNDIMSLGIHRIWKRRFIDWMNPQKGDHLLDVASGTGDIAKAFLKRTEFSGKLTCVEPNKLMLELGKKKLKNLGKIEWHCSPAEKLPFKNDTFDLYSVSFGLRNFSNINLSLKEAKRVLKSGGRMLCLEFSQIDNEMLNKIYKIYSKSIPHIGEYITGKSEPYEYLIKSIDKFYNQNELSEMFKANGFDKVEYRNLSGGIVAIHSGWKI</sequence>
<keyword evidence="3" id="KW-0949">S-adenosyl-L-methionine</keyword>
<dbReference type="NCBIfam" id="TIGR01934">
    <property type="entry name" value="MenG_MenH_UbiE"/>
    <property type="match status" value="1"/>
</dbReference>
<dbReference type="AlphaFoldDB" id="A0A381R0A9"/>
<dbReference type="Pfam" id="PF01209">
    <property type="entry name" value="Ubie_methyltran"/>
    <property type="match status" value="1"/>
</dbReference>
<protein>
    <submittedName>
        <fullName evidence="4">Uncharacterized protein</fullName>
    </submittedName>
</protein>
<dbReference type="HAMAP" id="MF_01813">
    <property type="entry name" value="MenG_UbiE_methyltr"/>
    <property type="match status" value="1"/>
</dbReference>
<reference evidence="4" key="1">
    <citation type="submission" date="2018-05" db="EMBL/GenBank/DDBJ databases">
        <authorList>
            <person name="Lanie J.A."/>
            <person name="Ng W.-L."/>
            <person name="Kazmierczak K.M."/>
            <person name="Andrzejewski T.M."/>
            <person name="Davidsen T.M."/>
            <person name="Wayne K.J."/>
            <person name="Tettelin H."/>
            <person name="Glass J.I."/>
            <person name="Rusch D."/>
            <person name="Podicherti R."/>
            <person name="Tsui H.-C.T."/>
            <person name="Winkler M.E."/>
        </authorList>
    </citation>
    <scope>NUCLEOTIDE SEQUENCE</scope>
</reference>
<dbReference type="PANTHER" id="PTHR43591:SF24">
    <property type="entry name" value="2-METHOXY-6-POLYPRENYL-1,4-BENZOQUINOL METHYLASE, MITOCHONDRIAL"/>
    <property type="match status" value="1"/>
</dbReference>
<dbReference type="InterPro" id="IPR023576">
    <property type="entry name" value="UbiE/COQ5_MeTrFase_CS"/>
</dbReference>
<dbReference type="CDD" id="cd02440">
    <property type="entry name" value="AdoMet_MTases"/>
    <property type="match status" value="1"/>
</dbReference>
<proteinExistence type="inferred from homology"/>
<evidence type="ECO:0000256" key="3">
    <source>
        <dbReference type="ARBA" id="ARBA00022691"/>
    </source>
</evidence>
<evidence type="ECO:0000256" key="2">
    <source>
        <dbReference type="ARBA" id="ARBA00022679"/>
    </source>
</evidence>
<dbReference type="NCBIfam" id="NF001244">
    <property type="entry name" value="PRK00216.1-5"/>
    <property type="match status" value="1"/>
</dbReference>
<organism evidence="4">
    <name type="scientific">marine metagenome</name>
    <dbReference type="NCBI Taxonomy" id="408172"/>
    <lineage>
        <taxon>unclassified sequences</taxon>
        <taxon>metagenomes</taxon>
        <taxon>ecological metagenomes</taxon>
    </lineage>
</organism>
<dbReference type="PROSITE" id="PS51608">
    <property type="entry name" value="SAM_MT_UBIE"/>
    <property type="match status" value="1"/>
</dbReference>
<dbReference type="InterPro" id="IPR004033">
    <property type="entry name" value="UbiE/COQ5_MeTrFase"/>
</dbReference>
<accession>A0A381R0A9</accession>
<keyword evidence="2" id="KW-0808">Transferase</keyword>
<evidence type="ECO:0000256" key="1">
    <source>
        <dbReference type="ARBA" id="ARBA00022603"/>
    </source>
</evidence>
<dbReference type="SUPFAM" id="SSF53335">
    <property type="entry name" value="S-adenosyl-L-methionine-dependent methyltransferases"/>
    <property type="match status" value="1"/>
</dbReference>
<name>A0A381R0A9_9ZZZZ</name>
<dbReference type="GO" id="GO:0032259">
    <property type="term" value="P:methylation"/>
    <property type="evidence" value="ECO:0007669"/>
    <property type="project" value="UniProtKB-KW"/>
</dbReference>
<dbReference type="Gene3D" id="3.40.50.150">
    <property type="entry name" value="Vaccinia Virus protein VP39"/>
    <property type="match status" value="1"/>
</dbReference>
<dbReference type="GO" id="GO:0008425">
    <property type="term" value="F:2-methoxy-6-polyprenyl-1,4-benzoquinol methyltransferase activity"/>
    <property type="evidence" value="ECO:0007669"/>
    <property type="project" value="TreeGrafter"/>
</dbReference>
<dbReference type="PROSITE" id="PS01183">
    <property type="entry name" value="UBIE_1"/>
    <property type="match status" value="1"/>
</dbReference>
<gene>
    <name evidence="4" type="ORF">METZ01_LOCUS36171</name>
</gene>
<dbReference type="InterPro" id="IPR029063">
    <property type="entry name" value="SAM-dependent_MTases_sf"/>
</dbReference>
<dbReference type="EMBL" id="UINC01001545">
    <property type="protein sequence ID" value="SUZ83317.1"/>
    <property type="molecule type" value="Genomic_DNA"/>
</dbReference>